<proteinExistence type="predicted"/>
<reference evidence="4" key="1">
    <citation type="journal article" date="2019" name="Int. J. Syst. Evol. Microbiol.">
        <title>The Global Catalogue of Microorganisms (GCM) 10K type strain sequencing project: providing services to taxonomists for standard genome sequencing and annotation.</title>
        <authorList>
            <consortium name="The Broad Institute Genomics Platform"/>
            <consortium name="The Broad Institute Genome Sequencing Center for Infectious Disease"/>
            <person name="Wu L."/>
            <person name="Ma J."/>
        </authorList>
    </citation>
    <scope>NUCLEOTIDE SEQUENCE [LARGE SCALE GENOMIC DNA]</scope>
    <source>
        <strain evidence="4">KACC 11588</strain>
    </source>
</reference>
<evidence type="ECO:0000259" key="2">
    <source>
        <dbReference type="PROSITE" id="PS50937"/>
    </source>
</evidence>
<keyword evidence="4" id="KW-1185">Reference proteome</keyword>
<evidence type="ECO:0000256" key="1">
    <source>
        <dbReference type="SAM" id="MobiDB-lite"/>
    </source>
</evidence>
<dbReference type="RefSeq" id="WP_342454105.1">
    <property type="nucleotide sequence ID" value="NZ_JAGGJP010000001.1"/>
</dbReference>
<name>A0ABW0S618_9RHOB</name>
<accession>A0ABW0S618</accession>
<dbReference type="EMBL" id="JBHSNA010000001">
    <property type="protein sequence ID" value="MFC5564902.1"/>
    <property type="molecule type" value="Genomic_DNA"/>
</dbReference>
<evidence type="ECO:0000313" key="3">
    <source>
        <dbReference type="EMBL" id="MFC5564902.1"/>
    </source>
</evidence>
<organism evidence="3 4">
    <name type="scientific">Rubellimicrobium aerolatum</name>
    <dbReference type="NCBI Taxonomy" id="490979"/>
    <lineage>
        <taxon>Bacteria</taxon>
        <taxon>Pseudomonadati</taxon>
        <taxon>Pseudomonadota</taxon>
        <taxon>Alphaproteobacteria</taxon>
        <taxon>Rhodobacterales</taxon>
        <taxon>Roseobacteraceae</taxon>
        <taxon>Rubellimicrobium</taxon>
    </lineage>
</organism>
<dbReference type="PROSITE" id="PS50937">
    <property type="entry name" value="HTH_MERR_2"/>
    <property type="match status" value="1"/>
</dbReference>
<dbReference type="InterPro" id="IPR000551">
    <property type="entry name" value="MerR-type_HTH_dom"/>
</dbReference>
<sequence length="211" mass="23160">MGKAPDAFRTISEVAAFLDTPAHVLRFWESKFPQVRPVKRAGGRRYYRPDDIALLGGIKILLHEQGMTIRGVQKLLRERGPRYVAGLSSLPWEGEGVEEPAPAEDPVIVGPWPGAREELTARPSVLEAFVAGTVARMEAEEEPEAGEPPVESEPESAPESAPEAGPEPERESRVERLRAALSRADLPRLRESAPRLAPLVARLRELRAGRG</sequence>
<comment type="caution">
    <text evidence="3">The sequence shown here is derived from an EMBL/GenBank/DDBJ whole genome shotgun (WGS) entry which is preliminary data.</text>
</comment>
<evidence type="ECO:0000313" key="4">
    <source>
        <dbReference type="Proteomes" id="UP001596056"/>
    </source>
</evidence>
<dbReference type="Proteomes" id="UP001596056">
    <property type="component" value="Unassembled WGS sequence"/>
</dbReference>
<protein>
    <submittedName>
        <fullName evidence="3">MerR family transcriptional regulator</fullName>
    </submittedName>
</protein>
<feature type="region of interest" description="Disordered" evidence="1">
    <location>
        <begin position="137"/>
        <end position="194"/>
    </location>
</feature>
<gene>
    <name evidence="3" type="ORF">ACFPOC_00510</name>
</gene>
<feature type="compositionally biased region" description="Acidic residues" evidence="1">
    <location>
        <begin position="139"/>
        <end position="156"/>
    </location>
</feature>
<dbReference type="CDD" id="cd04765">
    <property type="entry name" value="HTH_MlrA-like_sg2"/>
    <property type="match status" value="1"/>
</dbReference>
<feature type="domain" description="HTH merR-type" evidence="2">
    <location>
        <begin position="10"/>
        <end position="78"/>
    </location>
</feature>
<dbReference type="InterPro" id="IPR009061">
    <property type="entry name" value="DNA-bd_dom_put_sf"/>
</dbReference>
<dbReference type="SMART" id="SM00422">
    <property type="entry name" value="HTH_MERR"/>
    <property type="match status" value="1"/>
</dbReference>
<dbReference type="SUPFAM" id="SSF46955">
    <property type="entry name" value="Putative DNA-binding domain"/>
    <property type="match status" value="1"/>
</dbReference>
<dbReference type="Pfam" id="PF13411">
    <property type="entry name" value="MerR_1"/>
    <property type="match status" value="1"/>
</dbReference>
<dbReference type="Gene3D" id="1.10.1660.10">
    <property type="match status" value="1"/>
</dbReference>
<feature type="compositionally biased region" description="Basic and acidic residues" evidence="1">
    <location>
        <begin position="167"/>
        <end position="178"/>
    </location>
</feature>